<dbReference type="AlphaFoldDB" id="A0ABD1N075"/>
<name>A0ABD1N075_9FABA</name>
<reference evidence="1 2" key="1">
    <citation type="submission" date="2024-08" db="EMBL/GenBank/DDBJ databases">
        <title>Insights into the chromosomal genome structure of Flemingia macrophylla.</title>
        <authorList>
            <person name="Ding Y."/>
            <person name="Zhao Y."/>
            <person name="Bi W."/>
            <person name="Wu M."/>
            <person name="Zhao G."/>
            <person name="Gong Y."/>
            <person name="Li W."/>
            <person name="Zhang P."/>
        </authorList>
    </citation>
    <scope>NUCLEOTIDE SEQUENCE [LARGE SCALE GENOMIC DNA]</scope>
    <source>
        <strain evidence="1">DYQJB</strain>
        <tissue evidence="1">Leaf</tissue>
    </source>
</reference>
<protein>
    <submittedName>
        <fullName evidence="1">Uncharacterized protein</fullName>
    </submittedName>
</protein>
<comment type="caution">
    <text evidence="1">The sequence shown here is derived from an EMBL/GenBank/DDBJ whole genome shotgun (WGS) entry which is preliminary data.</text>
</comment>
<gene>
    <name evidence="1" type="ORF">Fmac_009428</name>
</gene>
<evidence type="ECO:0000313" key="2">
    <source>
        <dbReference type="Proteomes" id="UP001603857"/>
    </source>
</evidence>
<dbReference type="Gene3D" id="3.40.50.720">
    <property type="entry name" value="NAD(P)-binding Rossmann-like Domain"/>
    <property type="match status" value="1"/>
</dbReference>
<sequence length="95" mass="10924">MLRPTWLNMRTSFSNVEVTFGVVFTIKLNIFQHESPHISSYSTPNQHVRETQEYHWLGAVHVRDVAKAHLLLYETPTAAGRYLCTNGINQFSTFA</sequence>
<keyword evidence="2" id="KW-1185">Reference proteome</keyword>
<dbReference type="Proteomes" id="UP001603857">
    <property type="component" value="Unassembled WGS sequence"/>
</dbReference>
<accession>A0ABD1N075</accession>
<dbReference type="EMBL" id="JBGMDY010000003">
    <property type="protein sequence ID" value="KAL2341488.1"/>
    <property type="molecule type" value="Genomic_DNA"/>
</dbReference>
<organism evidence="1 2">
    <name type="scientific">Flemingia macrophylla</name>
    <dbReference type="NCBI Taxonomy" id="520843"/>
    <lineage>
        <taxon>Eukaryota</taxon>
        <taxon>Viridiplantae</taxon>
        <taxon>Streptophyta</taxon>
        <taxon>Embryophyta</taxon>
        <taxon>Tracheophyta</taxon>
        <taxon>Spermatophyta</taxon>
        <taxon>Magnoliopsida</taxon>
        <taxon>eudicotyledons</taxon>
        <taxon>Gunneridae</taxon>
        <taxon>Pentapetalae</taxon>
        <taxon>rosids</taxon>
        <taxon>fabids</taxon>
        <taxon>Fabales</taxon>
        <taxon>Fabaceae</taxon>
        <taxon>Papilionoideae</taxon>
        <taxon>50 kb inversion clade</taxon>
        <taxon>NPAAA clade</taxon>
        <taxon>indigoferoid/millettioid clade</taxon>
        <taxon>Phaseoleae</taxon>
        <taxon>Flemingia</taxon>
    </lineage>
</organism>
<proteinExistence type="predicted"/>
<evidence type="ECO:0000313" key="1">
    <source>
        <dbReference type="EMBL" id="KAL2341488.1"/>
    </source>
</evidence>